<dbReference type="PANTHER" id="PTHR47381">
    <property type="entry name" value="ALPHA/BETA-HYDROLASES SUPERFAMILY PROTEIN"/>
    <property type="match status" value="1"/>
</dbReference>
<evidence type="ECO:0000313" key="3">
    <source>
        <dbReference type="Proteomes" id="UP000660262"/>
    </source>
</evidence>
<proteinExistence type="predicted"/>
<feature type="domain" description="Dienelactone hydrolase" evidence="1">
    <location>
        <begin position="158"/>
        <end position="293"/>
    </location>
</feature>
<dbReference type="PANTHER" id="PTHR47381:SF3">
    <property type="entry name" value="ALPHA_BETA-HYDROLASES SUPERFAMILY PROTEIN"/>
    <property type="match status" value="1"/>
</dbReference>
<dbReference type="Gene3D" id="3.40.50.1820">
    <property type="entry name" value="alpha/beta hydrolase"/>
    <property type="match status" value="1"/>
</dbReference>
<dbReference type="Pfam" id="PF01738">
    <property type="entry name" value="DLH"/>
    <property type="match status" value="1"/>
</dbReference>
<dbReference type="InterPro" id="IPR002925">
    <property type="entry name" value="Dienelactn_hydro"/>
</dbReference>
<dbReference type="GO" id="GO:0016787">
    <property type="term" value="F:hydrolase activity"/>
    <property type="evidence" value="ECO:0007669"/>
    <property type="project" value="InterPro"/>
</dbReference>
<protein>
    <recommendedName>
        <fullName evidence="1">Dienelactone hydrolase domain-containing protein</fullName>
    </recommendedName>
</protein>
<dbReference type="AlphaFoldDB" id="A0A830HTE7"/>
<dbReference type="EMBL" id="BNJQ01000019">
    <property type="protein sequence ID" value="GHP08217.1"/>
    <property type="molecule type" value="Genomic_DNA"/>
</dbReference>
<sequence>MDDTPPPPPPSPFDTARDDPLDVQWYRRIGWAHISRGRVPVPPHQIQVRQRAPDVRRVGPRQANVANGDMRPALRVGEQKIQVIDFTKGDTRTGERDVSEVLKLRGAHHHLTVGARAKDAQPLSREELQMCTEQGDDARARLATVTFSIIRPQQKADAKNERLPALIFVHDEGKSKEEMIPRMEQAARRGYVAVAMDLRHHGSRATTPTSYARALEASLRTLPARGAPTAPAPATYLLDSVYDLVYILDYLTLRGDVDTRRIGVLGVGHGGTVAWLLAAADARVTATATILGAVDYQWLIDADRFGDYIGHARSTGYLELDLPRSSAQAFALGEAVKAYVKSPKGKEAMAAHGAAAGGGLPSSLVERLVDRLAQGLRTHFAAPRAMCAISPRPLFIAAGELDGKLPVECVEELEKALDVINGPKRTHVVRVYADIMDNVPKLVDDDADAFLDGHLLQQV</sequence>
<dbReference type="OrthoDB" id="2152248at2759"/>
<dbReference type="SUPFAM" id="SSF53474">
    <property type="entry name" value="alpha/beta-Hydrolases"/>
    <property type="match status" value="1"/>
</dbReference>
<organism evidence="2 3">
    <name type="scientific">Pycnococcus provasolii</name>
    <dbReference type="NCBI Taxonomy" id="41880"/>
    <lineage>
        <taxon>Eukaryota</taxon>
        <taxon>Viridiplantae</taxon>
        <taxon>Chlorophyta</taxon>
        <taxon>Pseudoscourfieldiophyceae</taxon>
        <taxon>Pseudoscourfieldiales</taxon>
        <taxon>Pycnococcaceae</taxon>
        <taxon>Pycnococcus</taxon>
    </lineage>
</organism>
<gene>
    <name evidence="2" type="ORF">PPROV_000695800</name>
</gene>
<name>A0A830HTE7_9CHLO</name>
<comment type="caution">
    <text evidence="2">The sequence shown here is derived from an EMBL/GenBank/DDBJ whole genome shotgun (WGS) entry which is preliminary data.</text>
</comment>
<dbReference type="Proteomes" id="UP000660262">
    <property type="component" value="Unassembled WGS sequence"/>
</dbReference>
<dbReference type="InterPro" id="IPR029058">
    <property type="entry name" value="AB_hydrolase_fold"/>
</dbReference>
<evidence type="ECO:0000313" key="2">
    <source>
        <dbReference type="EMBL" id="GHP08217.1"/>
    </source>
</evidence>
<keyword evidence="3" id="KW-1185">Reference proteome</keyword>
<reference evidence="2" key="1">
    <citation type="submission" date="2020-10" db="EMBL/GenBank/DDBJ databases">
        <title>Unveiling of a novel bifunctional photoreceptor, Dualchrome1, isolated from a cosmopolitan green alga.</title>
        <authorList>
            <person name="Suzuki S."/>
            <person name="Kawachi M."/>
        </authorList>
    </citation>
    <scope>NUCLEOTIDE SEQUENCE</scope>
    <source>
        <strain evidence="2">NIES 2893</strain>
    </source>
</reference>
<evidence type="ECO:0000259" key="1">
    <source>
        <dbReference type="Pfam" id="PF01738"/>
    </source>
</evidence>
<accession>A0A830HTE7</accession>